<evidence type="ECO:0000313" key="2">
    <source>
        <dbReference type="Proteomes" id="UP000636010"/>
    </source>
</evidence>
<keyword evidence="2" id="KW-1185">Reference proteome</keyword>
<comment type="caution">
    <text evidence="1">The sequence shown here is derived from an EMBL/GenBank/DDBJ whole genome shotgun (WGS) entry which is preliminary data.</text>
</comment>
<dbReference type="EMBL" id="BMEC01000014">
    <property type="protein sequence ID" value="GGC49785.1"/>
    <property type="molecule type" value="Genomic_DNA"/>
</dbReference>
<proteinExistence type="predicted"/>
<organism evidence="1 2">
    <name type="scientific">Marivirga lumbricoides</name>
    <dbReference type="NCBI Taxonomy" id="1046115"/>
    <lineage>
        <taxon>Bacteria</taxon>
        <taxon>Pseudomonadati</taxon>
        <taxon>Bacteroidota</taxon>
        <taxon>Cytophagia</taxon>
        <taxon>Cytophagales</taxon>
        <taxon>Marivirgaceae</taxon>
        <taxon>Marivirga</taxon>
    </lineage>
</organism>
<name>A0ABQ1N6F1_9BACT</name>
<sequence>MISNLALAQNYTSAGNGNWELTSNWTNTSGNGAATPSLNGGYGTRNLNHNQTITGNYTLGSATLNISTDRTLIVTGNFENGGGGQTNLQGTLIVEGNITLNSRINVLPGGRLIAKNNLRINSSDYLNVGTNVAPPAFADLIVYGNLNAFNSGDVIINRNGRVAVFGDVNDNGGGGTILRVNNGGQMYVDGDINYAGGGSTIQNNNTTNPYGLYVNGDINNTGGGSNTTPNTADQQTLLDTNPDFANWLGGIENGPLPIELISFMAKSSDNIIQLNWITAKEENFSHFELERSVDQQKFEIIGIIQGQGESFSDVHYDFEDSDAPYGKIFYKLKAVDIDDTFEYSPVISVENNFKGKISIYPNPVKQPSHVKLMVPGLFTENISHMALFDMEGSLLKEFINFNPADELTIDEIKAGIYLLKVDHNGLEENIRLIIK</sequence>
<dbReference type="InterPro" id="IPR026444">
    <property type="entry name" value="Secre_tail"/>
</dbReference>
<dbReference type="NCBIfam" id="TIGR04183">
    <property type="entry name" value="Por_Secre_tail"/>
    <property type="match status" value="1"/>
</dbReference>
<dbReference type="Proteomes" id="UP000636010">
    <property type="component" value="Unassembled WGS sequence"/>
</dbReference>
<reference evidence="2" key="1">
    <citation type="journal article" date="2019" name="Int. J. Syst. Evol. Microbiol.">
        <title>The Global Catalogue of Microorganisms (GCM) 10K type strain sequencing project: providing services to taxonomists for standard genome sequencing and annotation.</title>
        <authorList>
            <consortium name="The Broad Institute Genomics Platform"/>
            <consortium name="The Broad Institute Genome Sequencing Center for Infectious Disease"/>
            <person name="Wu L."/>
            <person name="Ma J."/>
        </authorList>
    </citation>
    <scope>NUCLEOTIDE SEQUENCE [LARGE SCALE GENOMIC DNA]</scope>
    <source>
        <strain evidence="2">CGMCC 1.10832</strain>
    </source>
</reference>
<evidence type="ECO:0008006" key="3">
    <source>
        <dbReference type="Google" id="ProtNLM"/>
    </source>
</evidence>
<evidence type="ECO:0000313" key="1">
    <source>
        <dbReference type="EMBL" id="GGC49785.1"/>
    </source>
</evidence>
<gene>
    <name evidence="1" type="ORF">GCM10011506_39270</name>
</gene>
<protein>
    <recommendedName>
        <fullName evidence="3">Secretion system C-terminal sorting domain-containing protein</fullName>
    </recommendedName>
</protein>
<accession>A0ABQ1N6F1</accession>